<reference evidence="4 5" key="1">
    <citation type="submission" date="2017-04" db="EMBL/GenBank/DDBJ databases">
        <authorList>
            <person name="Afonso C.L."/>
            <person name="Miller P.J."/>
            <person name="Scott M.A."/>
            <person name="Spackman E."/>
            <person name="Goraichik I."/>
            <person name="Dimitrov K.M."/>
            <person name="Suarez D.L."/>
            <person name="Swayne D.E."/>
        </authorList>
    </citation>
    <scope>NUCLEOTIDE SEQUENCE [LARGE SCALE GENOMIC DNA]</scope>
    <source>
        <strain evidence="4 5">11</strain>
    </source>
</reference>
<dbReference type="RefSeq" id="WP_085494662.1">
    <property type="nucleotide sequence ID" value="NZ_FXAZ01000003.1"/>
</dbReference>
<dbReference type="InterPro" id="IPR036291">
    <property type="entry name" value="NAD(P)-bd_dom_sf"/>
</dbReference>
<dbReference type="Gene3D" id="3.40.50.720">
    <property type="entry name" value="NAD(P)-binding Rossmann-like Domain"/>
    <property type="match status" value="1"/>
</dbReference>
<dbReference type="STRING" id="1852522.SAMN06295960_2461"/>
<dbReference type="PANTHER" id="PTHR43818">
    <property type="entry name" value="BCDNA.GH03377"/>
    <property type="match status" value="1"/>
</dbReference>
<dbReference type="OrthoDB" id="9815825at2"/>
<feature type="domain" description="Gal80p-like C-terminal" evidence="3">
    <location>
        <begin position="134"/>
        <end position="272"/>
    </location>
</feature>
<dbReference type="InterPro" id="IPR050463">
    <property type="entry name" value="Gfo/Idh/MocA_oxidrdct_glycsds"/>
</dbReference>
<name>A0A1X7KLQ7_9BACL</name>
<dbReference type="Gene3D" id="3.30.360.10">
    <property type="entry name" value="Dihydrodipicolinate Reductase, domain 2"/>
    <property type="match status" value="1"/>
</dbReference>
<dbReference type="InterPro" id="IPR055080">
    <property type="entry name" value="Gal80p-like_C"/>
</dbReference>
<keyword evidence="1" id="KW-0560">Oxidoreductase</keyword>
<protein>
    <submittedName>
        <fullName evidence="4">Predicted dehydrogenase</fullName>
    </submittedName>
</protein>
<dbReference type="InterPro" id="IPR000683">
    <property type="entry name" value="Gfo/Idh/MocA-like_OxRdtase_N"/>
</dbReference>
<dbReference type="PANTHER" id="PTHR43818:SF11">
    <property type="entry name" value="BCDNA.GH03377"/>
    <property type="match status" value="1"/>
</dbReference>
<dbReference type="Pfam" id="PF22685">
    <property type="entry name" value="Gal80p_C-like"/>
    <property type="match status" value="1"/>
</dbReference>
<dbReference type="Proteomes" id="UP000193834">
    <property type="component" value="Unassembled WGS sequence"/>
</dbReference>
<accession>A0A1X7KLQ7</accession>
<dbReference type="GO" id="GO:0016491">
    <property type="term" value="F:oxidoreductase activity"/>
    <property type="evidence" value="ECO:0007669"/>
    <property type="project" value="UniProtKB-KW"/>
</dbReference>
<proteinExistence type="predicted"/>
<dbReference type="AlphaFoldDB" id="A0A1X7KLQ7"/>
<evidence type="ECO:0000256" key="1">
    <source>
        <dbReference type="ARBA" id="ARBA00023002"/>
    </source>
</evidence>
<evidence type="ECO:0000313" key="4">
    <source>
        <dbReference type="EMBL" id="SMG42071.1"/>
    </source>
</evidence>
<dbReference type="GO" id="GO:0000166">
    <property type="term" value="F:nucleotide binding"/>
    <property type="evidence" value="ECO:0007669"/>
    <property type="project" value="InterPro"/>
</dbReference>
<dbReference type="SUPFAM" id="SSF55347">
    <property type="entry name" value="Glyceraldehyde-3-phosphate dehydrogenase-like, C-terminal domain"/>
    <property type="match status" value="1"/>
</dbReference>
<sequence>MKKKKWGVGIIGAGGWGGLAHAPALKVLEAYEAKAVTGTRLESAQRAAELLGVERYYIDASEMARQSDIDIAAVTVKVPEHDRLIRAVLEAGKHVYCEWPLARTTAEAEELLVLAKERGVQHIVGLQARANSNVRYMRELVADGHIGQVLAVNIAVTLPVFPTTNGVVDQAHVYLLDASNGANQLTVGAAHIFDAVEYMMAPFIEVSAALAVQYPDVTVLETGETVQADAPDHVLISGKLEGGALVAAQIVNGGALGFTLRVIGTNGELVITPRDGLMFQMDRLNLSYVSPSGEAEILEAPEPDVSLVSWDTLPGPGYHVAHQYIALSKQLAGETAELPDFAQAVRLHRLMDAIRQASQTGIRQAVE</sequence>
<evidence type="ECO:0000259" key="3">
    <source>
        <dbReference type="Pfam" id="PF22685"/>
    </source>
</evidence>
<dbReference type="EMBL" id="FXAZ01000003">
    <property type="protein sequence ID" value="SMG42071.1"/>
    <property type="molecule type" value="Genomic_DNA"/>
</dbReference>
<evidence type="ECO:0000313" key="5">
    <source>
        <dbReference type="Proteomes" id="UP000193834"/>
    </source>
</evidence>
<organism evidence="4 5">
    <name type="scientific">Paenibacillus aquistagni</name>
    <dbReference type="NCBI Taxonomy" id="1852522"/>
    <lineage>
        <taxon>Bacteria</taxon>
        <taxon>Bacillati</taxon>
        <taxon>Bacillota</taxon>
        <taxon>Bacilli</taxon>
        <taxon>Bacillales</taxon>
        <taxon>Paenibacillaceae</taxon>
        <taxon>Paenibacillus</taxon>
    </lineage>
</organism>
<dbReference type="SUPFAM" id="SSF51735">
    <property type="entry name" value="NAD(P)-binding Rossmann-fold domains"/>
    <property type="match status" value="1"/>
</dbReference>
<feature type="domain" description="Gfo/Idh/MocA-like oxidoreductase N-terminal" evidence="2">
    <location>
        <begin position="8"/>
        <end position="125"/>
    </location>
</feature>
<dbReference type="Pfam" id="PF01408">
    <property type="entry name" value="GFO_IDH_MocA"/>
    <property type="match status" value="1"/>
</dbReference>
<evidence type="ECO:0000259" key="2">
    <source>
        <dbReference type="Pfam" id="PF01408"/>
    </source>
</evidence>
<keyword evidence="5" id="KW-1185">Reference proteome</keyword>
<gene>
    <name evidence="4" type="ORF">SAMN06295960_2461</name>
</gene>